<dbReference type="GO" id="GO:0005829">
    <property type="term" value="C:cytosol"/>
    <property type="evidence" value="ECO:0007669"/>
    <property type="project" value="TreeGrafter"/>
</dbReference>
<reference evidence="8 9" key="1">
    <citation type="journal article" date="2019" name="Extremophiles">
        <title>Biogeography of thermophiles and predominance of Thermus scotoductus in domestic water heaters.</title>
        <authorList>
            <person name="Wilpiszeski R.L."/>
            <person name="Zhang Z."/>
            <person name="House C.H."/>
        </authorList>
    </citation>
    <scope>NUCLEOTIDE SEQUENCE [LARGE SCALE GENOMIC DNA]</scope>
    <source>
        <strain evidence="8 9">16_S16</strain>
    </source>
</reference>
<keyword evidence="2" id="KW-0285">Flavoprotein</keyword>
<proteinExistence type="predicted"/>
<feature type="domain" description="MnmG N-terminal" evidence="7">
    <location>
        <begin position="4"/>
        <end position="154"/>
    </location>
</feature>
<dbReference type="GO" id="GO:0030488">
    <property type="term" value="P:tRNA methylation"/>
    <property type="evidence" value="ECO:0007669"/>
    <property type="project" value="TreeGrafter"/>
</dbReference>
<keyword evidence="3" id="KW-0819">tRNA processing</keyword>
<dbReference type="Pfam" id="PF01134">
    <property type="entry name" value="GIDA"/>
    <property type="match status" value="1"/>
</dbReference>
<sequence>MRYDVVVVGGGHAGLEAAWAAAALGVRVALVTINPERIGMMPCNPAVGGPGKSQLVAELTALGGLMGRAADATAIHTRVLNRSKGPAVQSLRVQVDRDLYALKAQEILAERPVEVIRGEVVSLFVEGGRLLGVRTVDGREIPAKAVVVAGGTFLG</sequence>
<evidence type="ECO:0000313" key="8">
    <source>
        <dbReference type="EMBL" id="RTI03530.1"/>
    </source>
</evidence>
<feature type="non-terminal residue" evidence="8">
    <location>
        <position position="155"/>
    </location>
</feature>
<dbReference type="AlphaFoldDB" id="A0A430UK17"/>
<evidence type="ECO:0000313" key="9">
    <source>
        <dbReference type="Proteomes" id="UP000288347"/>
    </source>
</evidence>
<evidence type="ECO:0000256" key="1">
    <source>
        <dbReference type="ARBA" id="ARBA00001974"/>
    </source>
</evidence>
<evidence type="ECO:0000256" key="2">
    <source>
        <dbReference type="ARBA" id="ARBA00022630"/>
    </source>
</evidence>
<keyword evidence="4" id="KW-0274">FAD</keyword>
<protein>
    <submittedName>
        <fullName evidence="8">tRNA uridine-5-carboxymethylaminomethyl(34) synthesis enzyme MnmG</fullName>
    </submittedName>
</protein>
<accession>A0A430UK17</accession>
<dbReference type="PANTHER" id="PTHR11806">
    <property type="entry name" value="GLUCOSE INHIBITED DIVISION PROTEIN A"/>
    <property type="match status" value="1"/>
</dbReference>
<keyword evidence="5" id="KW-0520">NAD</keyword>
<dbReference type="SUPFAM" id="SSF51905">
    <property type="entry name" value="FAD/NAD(P)-binding domain"/>
    <property type="match status" value="1"/>
</dbReference>
<dbReference type="Proteomes" id="UP000288347">
    <property type="component" value="Unassembled WGS sequence"/>
</dbReference>
<dbReference type="InterPro" id="IPR036188">
    <property type="entry name" value="FAD/NAD-bd_sf"/>
</dbReference>
<comment type="caution">
    <text evidence="8">The sequence shown here is derived from an EMBL/GenBank/DDBJ whole genome shotgun (WGS) entry which is preliminary data.</text>
</comment>
<dbReference type="GO" id="GO:0050660">
    <property type="term" value="F:flavin adenine dinucleotide binding"/>
    <property type="evidence" value="ECO:0007669"/>
    <property type="project" value="InterPro"/>
</dbReference>
<dbReference type="PANTHER" id="PTHR11806:SF0">
    <property type="entry name" value="PROTEIN MTO1 HOMOLOG, MITOCHONDRIAL"/>
    <property type="match status" value="1"/>
</dbReference>
<comment type="subunit">
    <text evidence="6">Homodimer. Heterotetramer of two MnmE and two MnmG subunits.</text>
</comment>
<evidence type="ECO:0000256" key="4">
    <source>
        <dbReference type="ARBA" id="ARBA00022827"/>
    </source>
</evidence>
<dbReference type="InterPro" id="IPR002218">
    <property type="entry name" value="MnmG-rel"/>
</dbReference>
<dbReference type="InterPro" id="IPR040131">
    <property type="entry name" value="MnmG_N"/>
</dbReference>
<name>A0A430UK17_THESC</name>
<dbReference type="GO" id="GO:0002098">
    <property type="term" value="P:tRNA wobble uridine modification"/>
    <property type="evidence" value="ECO:0007669"/>
    <property type="project" value="TreeGrafter"/>
</dbReference>
<evidence type="ECO:0000256" key="5">
    <source>
        <dbReference type="ARBA" id="ARBA00023027"/>
    </source>
</evidence>
<evidence type="ECO:0000256" key="3">
    <source>
        <dbReference type="ARBA" id="ARBA00022694"/>
    </source>
</evidence>
<evidence type="ECO:0000256" key="6">
    <source>
        <dbReference type="ARBA" id="ARBA00025948"/>
    </source>
</evidence>
<evidence type="ECO:0000259" key="7">
    <source>
        <dbReference type="Pfam" id="PF01134"/>
    </source>
</evidence>
<dbReference type="EMBL" id="PEMH01000007">
    <property type="protein sequence ID" value="RTI03530.1"/>
    <property type="molecule type" value="Genomic_DNA"/>
</dbReference>
<dbReference type="PRINTS" id="PR00368">
    <property type="entry name" value="FADPNR"/>
</dbReference>
<dbReference type="PRINTS" id="PR00411">
    <property type="entry name" value="PNDRDTASEI"/>
</dbReference>
<dbReference type="Gene3D" id="3.50.50.60">
    <property type="entry name" value="FAD/NAD(P)-binding domain"/>
    <property type="match status" value="1"/>
</dbReference>
<comment type="cofactor">
    <cofactor evidence="1">
        <name>FAD</name>
        <dbReference type="ChEBI" id="CHEBI:57692"/>
    </cofactor>
</comment>
<organism evidence="8 9">
    <name type="scientific">Thermus scotoductus</name>
    <dbReference type="NCBI Taxonomy" id="37636"/>
    <lineage>
        <taxon>Bacteria</taxon>
        <taxon>Thermotogati</taxon>
        <taxon>Deinococcota</taxon>
        <taxon>Deinococci</taxon>
        <taxon>Thermales</taxon>
        <taxon>Thermaceae</taxon>
        <taxon>Thermus</taxon>
    </lineage>
</organism>
<gene>
    <name evidence="8" type="ORF">CSW29_00315</name>
</gene>